<keyword evidence="2" id="KW-1185">Reference proteome</keyword>
<organism evidence="1 2">
    <name type="scientific">Franconibacter pulveris</name>
    <dbReference type="NCBI Taxonomy" id="435910"/>
    <lineage>
        <taxon>Bacteria</taxon>
        <taxon>Pseudomonadati</taxon>
        <taxon>Pseudomonadota</taxon>
        <taxon>Gammaproteobacteria</taxon>
        <taxon>Enterobacterales</taxon>
        <taxon>Enterobacteriaceae</taxon>
        <taxon>Franconibacter</taxon>
    </lineage>
</organism>
<dbReference type="InterPro" id="IPR037171">
    <property type="entry name" value="NagB/RpiA_transferase-like"/>
</dbReference>
<evidence type="ECO:0000313" key="1">
    <source>
        <dbReference type="EMBL" id="KMV34723.1"/>
    </source>
</evidence>
<dbReference type="AlphaFoldDB" id="A0A0J8VMK6"/>
<dbReference type="PATRIC" id="fig|1656095.3.peg.1292"/>
<dbReference type="SUPFAM" id="SSF100950">
    <property type="entry name" value="NagB/RpiA/CoA transferase-like"/>
    <property type="match status" value="1"/>
</dbReference>
<gene>
    <name evidence="1" type="ORF">ACH50_11290</name>
</gene>
<name>A0A0J8VMK6_9ENTR</name>
<dbReference type="Proteomes" id="UP000037315">
    <property type="component" value="Unassembled WGS sequence"/>
</dbReference>
<evidence type="ECO:0000313" key="2">
    <source>
        <dbReference type="Proteomes" id="UP000037315"/>
    </source>
</evidence>
<proteinExistence type="predicted"/>
<comment type="caution">
    <text evidence="1">The sequence shown here is derived from an EMBL/GenBank/DDBJ whole genome shotgun (WGS) entry which is preliminary data.</text>
</comment>
<sequence length="88" mass="9646">MLTESGNLEARLEERYPLASAPKKRIAHAAITEGMAEILDSGGTTLLITSQLLKMNNITVIKNSLPAASLCRWRRVIALFPLKASLKK</sequence>
<dbReference type="RefSeq" id="WP_048887999.1">
    <property type="nucleotide sequence ID" value="NZ_LFEJ01000014.1"/>
</dbReference>
<evidence type="ECO:0008006" key="3">
    <source>
        <dbReference type="Google" id="ProtNLM"/>
    </source>
</evidence>
<protein>
    <recommendedName>
        <fullName evidence="3">DeoR C-terminal sensor domain-containing protein</fullName>
    </recommendedName>
</protein>
<dbReference type="EMBL" id="LFEJ01000014">
    <property type="protein sequence ID" value="KMV34723.1"/>
    <property type="molecule type" value="Genomic_DNA"/>
</dbReference>
<accession>A0A0J8VMK6</accession>
<reference evidence="1 2" key="1">
    <citation type="submission" date="2015-06" db="EMBL/GenBank/DDBJ databases">
        <title>Genome sequencing of Cronobacter sp. strain DJ34 isolated from petroleum contaminated sludge of Duliajan Oil Fields, Assam, India.</title>
        <authorList>
            <person name="Pal S."/>
            <person name="Banerjee T.D."/>
            <person name="Roy A."/>
            <person name="Sar P."/>
            <person name="Kazy S.K."/>
        </authorList>
    </citation>
    <scope>NUCLEOTIDE SEQUENCE [LARGE SCALE GENOMIC DNA]</scope>
    <source>
        <strain evidence="1 2">DJ34</strain>
    </source>
</reference>
<dbReference type="OrthoDB" id="5685843at2"/>